<proteinExistence type="predicted"/>
<reference evidence="2" key="1">
    <citation type="submission" date="2021-04" db="EMBL/GenBank/DDBJ databases">
        <title>Genomic sequence of Actinosynnema pretiosum subsp. pretiosum ATCC 31280 (C-14919).</title>
        <authorList>
            <person name="Bai L."/>
            <person name="Wang X."/>
            <person name="Xiao Y."/>
        </authorList>
    </citation>
    <scope>NUCLEOTIDE SEQUENCE</scope>
    <source>
        <strain evidence="2">ATCC 31280</strain>
    </source>
</reference>
<organism evidence="2 3">
    <name type="scientific">Actinosynnema pretiosum subsp. pretiosum</name>
    <dbReference type="NCBI Taxonomy" id="103721"/>
    <lineage>
        <taxon>Bacteria</taxon>
        <taxon>Bacillati</taxon>
        <taxon>Actinomycetota</taxon>
        <taxon>Actinomycetes</taxon>
        <taxon>Pseudonocardiales</taxon>
        <taxon>Pseudonocardiaceae</taxon>
        <taxon>Actinosynnema</taxon>
    </lineage>
</organism>
<accession>A0AA45R2T5</accession>
<evidence type="ECO:0000259" key="1">
    <source>
        <dbReference type="Pfam" id="PF24963"/>
    </source>
</evidence>
<protein>
    <recommendedName>
        <fullName evidence="1">DUF7768 domain-containing protein</fullName>
    </recommendedName>
</protein>
<dbReference type="Pfam" id="PF24963">
    <property type="entry name" value="DUF7768"/>
    <property type="match status" value="1"/>
</dbReference>
<dbReference type="SUPFAM" id="SSF52309">
    <property type="entry name" value="N-(deoxy)ribosyltransferase-like"/>
    <property type="match status" value="1"/>
</dbReference>
<dbReference type="RefSeq" id="WP_015804464.1">
    <property type="nucleotide sequence ID" value="NZ_BAAATP010000002.1"/>
</dbReference>
<gene>
    <name evidence="2" type="ORF">KCV87_27095</name>
</gene>
<dbReference type="EMBL" id="CP073249">
    <property type="protein sequence ID" value="QUF03064.1"/>
    <property type="molecule type" value="Genomic_DNA"/>
</dbReference>
<dbReference type="Proteomes" id="UP000677152">
    <property type="component" value="Chromosome"/>
</dbReference>
<sequence>MDITEVKPVVYTAHSKLNFFCRDAICEYVLRLGAVPVNPFRLFDYFLNDRVDRDLVRRGNNNLVRMADEVWVFGPVSNGVLFEIGYAAGLGKTVRYHTVSPTSSEIAPTGAAEVTFEEELLAGAEDGERELRRVIARSLERRRVDESPVLAGQ</sequence>
<evidence type="ECO:0000313" key="3">
    <source>
        <dbReference type="Proteomes" id="UP000677152"/>
    </source>
</evidence>
<feature type="domain" description="DUF7768" evidence="1">
    <location>
        <begin position="18"/>
        <end position="96"/>
    </location>
</feature>
<dbReference type="AlphaFoldDB" id="A0AA45R2T5"/>
<name>A0AA45R2T5_9PSEU</name>
<evidence type="ECO:0000313" key="2">
    <source>
        <dbReference type="EMBL" id="QUF03064.1"/>
    </source>
</evidence>
<dbReference type="InterPro" id="IPR056670">
    <property type="entry name" value="DUF7768"/>
</dbReference>